<dbReference type="AlphaFoldDB" id="A0A060BL38"/>
<protein>
    <submittedName>
        <fullName evidence="1">CAZy families GH19 protein</fullName>
    </submittedName>
</protein>
<sequence>QRAANLSAVLAQRWHDPVMAAAEEFRINTPARLSAFIAQVGHESQGFSRLSESLYTPMQSVWRVSSQ</sequence>
<dbReference type="SUPFAM" id="SSF53955">
    <property type="entry name" value="Lysozyme-like"/>
    <property type="match status" value="1"/>
</dbReference>
<evidence type="ECO:0000313" key="1">
    <source>
        <dbReference type="EMBL" id="AIA83564.1"/>
    </source>
</evidence>
<organism evidence="1">
    <name type="scientific">uncultured Yersinia sp</name>
    <dbReference type="NCBI Taxonomy" id="454005"/>
    <lineage>
        <taxon>Bacteria</taxon>
        <taxon>Pseudomonadati</taxon>
        <taxon>Pseudomonadota</taxon>
        <taxon>Gammaproteobacteria</taxon>
        <taxon>Enterobacterales</taxon>
        <taxon>Yersiniaceae</taxon>
        <taxon>Yersinia</taxon>
        <taxon>environmental samples</taxon>
    </lineage>
</organism>
<name>A0A060BL38_9GAMM</name>
<dbReference type="EMBL" id="KF116319">
    <property type="protein sequence ID" value="AIA83564.1"/>
    <property type="molecule type" value="Genomic_DNA"/>
</dbReference>
<reference evidence="1" key="1">
    <citation type="journal article" date="2013" name="Environ. Microbiol.">
        <title>Seasonally variable intestinal metagenomes of the red palm weevil (Rhynchophorus ferrugineus).</title>
        <authorList>
            <person name="Jia S."/>
            <person name="Zhang X."/>
            <person name="Zhang G."/>
            <person name="Yin A."/>
            <person name="Zhang S."/>
            <person name="Li F."/>
            <person name="Wang L."/>
            <person name="Zhao D."/>
            <person name="Yun Q."/>
            <person name="Tala"/>
            <person name="Wang J."/>
            <person name="Sun G."/>
            <person name="Baabdullah M."/>
            <person name="Yu X."/>
            <person name="Hu S."/>
            <person name="Al-Mssallem I.S."/>
            <person name="Yu J."/>
        </authorList>
    </citation>
    <scope>NUCLEOTIDE SEQUENCE</scope>
</reference>
<proteinExistence type="predicted"/>
<dbReference type="InterPro" id="IPR023346">
    <property type="entry name" value="Lysozyme-like_dom_sf"/>
</dbReference>
<accession>A0A060BL38</accession>
<feature type="non-terminal residue" evidence="1">
    <location>
        <position position="1"/>
    </location>
</feature>